<dbReference type="AlphaFoldDB" id="A0A8T3E6Y1"/>
<comment type="cofactor">
    <cofactor evidence="1">
        <name>Ca(2+)</name>
        <dbReference type="ChEBI" id="CHEBI:29108"/>
    </cofactor>
</comment>
<feature type="region of interest" description="Disordered" evidence="10">
    <location>
        <begin position="63"/>
        <end position="85"/>
    </location>
</feature>
<sequence length="1020" mass="115468">METKKTTVWSNLRLKAKPLFQNIRKGKSPVKRVLRRKDPLGHRMSVSVPDLRCVHDIPAPIDTPDALHLPSDDDDDDDDDGLSFSCLSSDLQKELAWRNPETNVQSTASVERSSSAPGKVREPIGRSSPARDRQAAGKDKGTVPPEKVTGSTDRLHKIEERVLEIRTPPTGRVTGAADRVHRLVERVTGHTDRQAAFAERRTVSTENILAKVASDRETAPSDRVTVPSESSSSPSERLTSQVERIQDKLAALAQRTNHHSPRSARNVREKRIFSFSAIEQEVWDPGNLSYPEQNSPGLSEIPSVDLSEDGSEHQNRDGSELSDPPTIPEEEQGSKVAGDVAPAPASASAQKTFYLLTITLKEGRNLVIRDRCGTSDPYVKFKLDGKAIYKSKVVYKNLNPTWNESFSVAVKDLEQILSLRVYDRDLTTDDFMGACSVKLSEIELNKTCEVALPLEDPNSIEEDMGAIHMDLNLSVRDAEPKRHRWQRGKKNVKVTEPQQNRRLSDAQRKSQLWSAVVGVTLVEGRDLPEAGQGDMFVRFRLGDQKYKSKNLCRQANPQWRERFDFNQFKDGPDMLEVEVLAKDGRKYEECIGVCEVDLSRVPLGQNQLFTRVLGHGRGRLVFLVSLTPCTGVSVSDLCTPPLDEPYERETQLEKYSLKNSFQNTRDVGFLQVKVIKAMDVLAADLNGKSDPFCVLELGNDRLQTHTIHKTLNPEWNKVFTFPVKDIHEALEVTIYDDDGDKAPDFLGKVAIPLLSIHNGQQVSYLLKREDLDRPSKGNITLEMEVLFNPVRASIKTFRPKENKFMEDNPKFSKKVLAQNVYRVRKITRSVLYTLQYIKSCFQWESTQRSAIALVIFVFTVWHWDFFMFPLFLLLLIIWNYFQVTSGKVSHTQDLDSMYLGDEEEEDEKEAEKRGLMDKIHMIQEIVVTVQSLLGEIACIGESVKNTFNWSVPFLTSLAALVLLVATIVTFFVPLRYIVLVWGINKFTKKLRNPFVIENNEIMDFLQRVPSDIQKRCSTVS</sequence>
<evidence type="ECO:0000313" key="13">
    <source>
        <dbReference type="EMBL" id="KAI1904510.1"/>
    </source>
</evidence>
<organism evidence="13 14">
    <name type="scientific">Albula goreensis</name>
    <dbReference type="NCBI Taxonomy" id="1534307"/>
    <lineage>
        <taxon>Eukaryota</taxon>
        <taxon>Metazoa</taxon>
        <taxon>Chordata</taxon>
        <taxon>Craniata</taxon>
        <taxon>Vertebrata</taxon>
        <taxon>Euteleostomi</taxon>
        <taxon>Actinopterygii</taxon>
        <taxon>Neopterygii</taxon>
        <taxon>Teleostei</taxon>
        <taxon>Albuliformes</taxon>
        <taxon>Albulidae</taxon>
        <taxon>Albula</taxon>
    </lineage>
</organism>
<dbReference type="Gene3D" id="2.60.40.150">
    <property type="entry name" value="C2 domain"/>
    <property type="match status" value="3"/>
</dbReference>
<dbReference type="InterPro" id="IPR000008">
    <property type="entry name" value="C2_dom"/>
</dbReference>
<evidence type="ECO:0000256" key="11">
    <source>
        <dbReference type="SAM" id="Phobius"/>
    </source>
</evidence>
<dbReference type="Proteomes" id="UP000829720">
    <property type="component" value="Unassembled WGS sequence"/>
</dbReference>
<evidence type="ECO:0000256" key="5">
    <source>
        <dbReference type="ARBA" id="ARBA00022723"/>
    </source>
</evidence>
<dbReference type="SUPFAM" id="SSF49562">
    <property type="entry name" value="C2 domain (Calcium/lipid-binding domain, CaLB)"/>
    <property type="match status" value="3"/>
</dbReference>
<feature type="domain" description="C2" evidence="12">
    <location>
        <begin position="497"/>
        <end position="613"/>
    </location>
</feature>
<dbReference type="PANTHER" id="PTHR45911">
    <property type="entry name" value="C2 DOMAIN-CONTAINING PROTEIN"/>
    <property type="match status" value="1"/>
</dbReference>
<feature type="region of interest" description="Disordered" evidence="10">
    <location>
        <begin position="285"/>
        <end position="342"/>
    </location>
</feature>
<dbReference type="SMART" id="SM00239">
    <property type="entry name" value="C2"/>
    <property type="match status" value="3"/>
</dbReference>
<evidence type="ECO:0000256" key="4">
    <source>
        <dbReference type="ARBA" id="ARBA00022692"/>
    </source>
</evidence>
<keyword evidence="7" id="KW-0106">Calcium</keyword>
<dbReference type="GO" id="GO:0005509">
    <property type="term" value="F:calcium ion binding"/>
    <property type="evidence" value="ECO:0007669"/>
    <property type="project" value="UniProtKB-ARBA"/>
</dbReference>
<keyword evidence="14" id="KW-1185">Reference proteome</keyword>
<evidence type="ECO:0000256" key="2">
    <source>
        <dbReference type="ARBA" id="ARBA00004141"/>
    </source>
</evidence>
<evidence type="ECO:0000256" key="6">
    <source>
        <dbReference type="ARBA" id="ARBA00022737"/>
    </source>
</evidence>
<keyword evidence="5" id="KW-0479">Metal-binding</keyword>
<dbReference type="OrthoDB" id="5973539at2759"/>
<dbReference type="PRINTS" id="PR00360">
    <property type="entry name" value="C2DOMAIN"/>
</dbReference>
<evidence type="ECO:0000313" key="14">
    <source>
        <dbReference type="Proteomes" id="UP000829720"/>
    </source>
</evidence>
<feature type="compositionally biased region" description="Basic and acidic residues" evidence="10">
    <location>
        <begin position="119"/>
        <end position="141"/>
    </location>
</feature>
<dbReference type="Pfam" id="PF08372">
    <property type="entry name" value="PRT_C"/>
    <property type="match status" value="1"/>
</dbReference>
<dbReference type="PANTHER" id="PTHR45911:SF2">
    <property type="entry name" value="MULTIPLE C2 AND TRANSMEMBRANE DOMAIN-CONTAINING PROTEIN 2"/>
    <property type="match status" value="1"/>
</dbReference>
<feature type="compositionally biased region" description="Basic and acidic residues" evidence="10">
    <location>
        <begin position="310"/>
        <end position="319"/>
    </location>
</feature>
<feature type="domain" description="C2" evidence="12">
    <location>
        <begin position="651"/>
        <end position="766"/>
    </location>
</feature>
<comment type="similarity">
    <text evidence="3">Belongs to the MCTP family.</text>
</comment>
<feature type="compositionally biased region" description="Acidic residues" evidence="10">
    <location>
        <begin position="72"/>
        <end position="81"/>
    </location>
</feature>
<accession>A0A8T3E6Y1</accession>
<comment type="subcellular location">
    <subcellularLocation>
        <location evidence="2">Membrane</location>
        <topology evidence="2">Multi-pass membrane protein</topology>
    </subcellularLocation>
</comment>
<reference evidence="13" key="1">
    <citation type="submission" date="2021-01" db="EMBL/GenBank/DDBJ databases">
        <authorList>
            <person name="Zahm M."/>
            <person name="Roques C."/>
            <person name="Cabau C."/>
            <person name="Klopp C."/>
            <person name="Donnadieu C."/>
            <person name="Jouanno E."/>
            <person name="Lampietro C."/>
            <person name="Louis A."/>
            <person name="Herpin A."/>
            <person name="Echchiki A."/>
            <person name="Berthelot C."/>
            <person name="Parey E."/>
            <person name="Roest-Crollius H."/>
            <person name="Braasch I."/>
            <person name="Postlethwait J."/>
            <person name="Bobe J."/>
            <person name="Montfort J."/>
            <person name="Bouchez O."/>
            <person name="Begum T."/>
            <person name="Mejri S."/>
            <person name="Adams A."/>
            <person name="Chen W.-J."/>
            <person name="Guiguen Y."/>
        </authorList>
    </citation>
    <scope>NUCLEOTIDE SEQUENCE</scope>
    <source>
        <tissue evidence="13">Blood</tissue>
    </source>
</reference>
<evidence type="ECO:0000256" key="10">
    <source>
        <dbReference type="SAM" id="MobiDB-lite"/>
    </source>
</evidence>
<evidence type="ECO:0000256" key="9">
    <source>
        <dbReference type="ARBA" id="ARBA00023136"/>
    </source>
</evidence>
<dbReference type="PROSITE" id="PS50004">
    <property type="entry name" value="C2"/>
    <property type="match status" value="3"/>
</dbReference>
<dbReference type="InterPro" id="IPR013583">
    <property type="entry name" value="MCTP_C"/>
</dbReference>
<protein>
    <recommendedName>
        <fullName evidence="12">C2 domain-containing protein</fullName>
    </recommendedName>
</protein>
<feature type="transmembrane region" description="Helical" evidence="11">
    <location>
        <begin position="851"/>
        <end position="881"/>
    </location>
</feature>
<feature type="compositionally biased region" description="Low complexity" evidence="10">
    <location>
        <begin position="221"/>
        <end position="240"/>
    </location>
</feature>
<evidence type="ECO:0000256" key="8">
    <source>
        <dbReference type="ARBA" id="ARBA00022989"/>
    </source>
</evidence>
<dbReference type="Pfam" id="PF00168">
    <property type="entry name" value="C2"/>
    <property type="match status" value="3"/>
</dbReference>
<keyword evidence="6" id="KW-0677">Repeat</keyword>
<feature type="transmembrane region" description="Helical" evidence="11">
    <location>
        <begin position="957"/>
        <end position="983"/>
    </location>
</feature>
<dbReference type="FunFam" id="2.60.40.150:FF:000076">
    <property type="entry name" value="multiple C2 and transmembrane domain-containing protein 2 isoform X1"/>
    <property type="match status" value="1"/>
</dbReference>
<feature type="region of interest" description="Disordered" evidence="10">
    <location>
        <begin position="97"/>
        <end position="152"/>
    </location>
</feature>
<dbReference type="FunFam" id="2.60.40.150:FF:000174">
    <property type="entry name" value="Multiple C2 domains, transmembrane 2a"/>
    <property type="match status" value="1"/>
</dbReference>
<dbReference type="InterPro" id="IPR035892">
    <property type="entry name" value="C2_domain_sf"/>
</dbReference>
<proteinExistence type="inferred from homology"/>
<gene>
    <name evidence="13" type="ORF">AGOR_G00006390</name>
</gene>
<keyword evidence="4 11" id="KW-0812">Transmembrane</keyword>
<feature type="compositionally biased region" description="Polar residues" evidence="10">
    <location>
        <begin position="100"/>
        <end position="116"/>
    </location>
</feature>
<name>A0A8T3E6Y1_9TELE</name>
<dbReference type="CDD" id="cd04042">
    <property type="entry name" value="C2A_MCTP_PRT"/>
    <property type="match status" value="1"/>
</dbReference>
<evidence type="ECO:0000256" key="1">
    <source>
        <dbReference type="ARBA" id="ARBA00001913"/>
    </source>
</evidence>
<dbReference type="FunFam" id="2.60.40.150:FF:000019">
    <property type="entry name" value="Multiple C2 and transmembrane domain-containing protein 2 isoform 1"/>
    <property type="match status" value="1"/>
</dbReference>
<evidence type="ECO:0000256" key="3">
    <source>
        <dbReference type="ARBA" id="ARBA00007923"/>
    </source>
</evidence>
<feature type="domain" description="C2" evidence="12">
    <location>
        <begin position="336"/>
        <end position="452"/>
    </location>
</feature>
<evidence type="ECO:0000256" key="7">
    <source>
        <dbReference type="ARBA" id="ARBA00022837"/>
    </source>
</evidence>
<comment type="caution">
    <text evidence="13">The sequence shown here is derived from an EMBL/GenBank/DDBJ whole genome shotgun (WGS) entry which is preliminary data.</text>
</comment>
<keyword evidence="9 11" id="KW-0472">Membrane</keyword>
<dbReference type="GO" id="GO:0030672">
    <property type="term" value="C:synaptic vesicle membrane"/>
    <property type="evidence" value="ECO:0007669"/>
    <property type="project" value="TreeGrafter"/>
</dbReference>
<evidence type="ECO:0000259" key="12">
    <source>
        <dbReference type="PROSITE" id="PS50004"/>
    </source>
</evidence>
<keyword evidence="8 11" id="KW-1133">Transmembrane helix</keyword>
<dbReference type="EMBL" id="JAERUA010000001">
    <property type="protein sequence ID" value="KAI1904510.1"/>
    <property type="molecule type" value="Genomic_DNA"/>
</dbReference>
<dbReference type="GO" id="GO:0046928">
    <property type="term" value="P:regulation of neurotransmitter secretion"/>
    <property type="evidence" value="ECO:0007669"/>
    <property type="project" value="TreeGrafter"/>
</dbReference>
<dbReference type="CDD" id="cd08377">
    <property type="entry name" value="C2C_MCTP_PRT"/>
    <property type="match status" value="1"/>
</dbReference>
<dbReference type="CDD" id="cd08376">
    <property type="entry name" value="C2B_MCTP_PRT"/>
    <property type="match status" value="1"/>
</dbReference>
<feature type="region of interest" description="Disordered" evidence="10">
    <location>
        <begin position="214"/>
        <end position="240"/>
    </location>
</feature>